<dbReference type="Proteomes" id="UP000231493">
    <property type="component" value="Unassembled WGS sequence"/>
</dbReference>
<evidence type="ECO:0000256" key="6">
    <source>
        <dbReference type="ARBA" id="ARBA00022695"/>
    </source>
</evidence>
<accession>A0A1J5GQ38</accession>
<dbReference type="InterPro" id="IPR006110">
    <property type="entry name" value="Pol_omega/Rpo6/RPB6"/>
</dbReference>
<dbReference type="EMBL" id="PFIP01000011">
    <property type="protein sequence ID" value="PIX35298.1"/>
    <property type="molecule type" value="Genomic_DNA"/>
</dbReference>
<dbReference type="GO" id="GO:0000428">
    <property type="term" value="C:DNA-directed RNA polymerase complex"/>
    <property type="evidence" value="ECO:0007669"/>
    <property type="project" value="UniProtKB-KW"/>
</dbReference>
<evidence type="ECO:0000313" key="13">
    <source>
        <dbReference type="EMBL" id="PIY33819.1"/>
    </source>
</evidence>
<accession>A0A2M8C9G0</accession>
<keyword evidence="6" id="KW-0548">Nucleotidyltransferase</keyword>
<dbReference type="GO" id="GO:0003677">
    <property type="term" value="F:DNA binding"/>
    <property type="evidence" value="ECO:0007669"/>
    <property type="project" value="InterPro"/>
</dbReference>
<dbReference type="Gene3D" id="3.90.940.10">
    <property type="match status" value="1"/>
</dbReference>
<dbReference type="PANTHER" id="PTHR34476:SF1">
    <property type="entry name" value="DNA-DIRECTED RNA POLYMERASE SUBUNIT OMEGA"/>
    <property type="match status" value="1"/>
</dbReference>
<dbReference type="GO" id="GO:0003899">
    <property type="term" value="F:DNA-directed RNA polymerase activity"/>
    <property type="evidence" value="ECO:0007669"/>
    <property type="project" value="UniProtKB-EC"/>
</dbReference>
<reference evidence="12" key="3">
    <citation type="submission" date="2017-09" db="EMBL/GenBank/DDBJ databases">
        <title>Depth-based differentiation of microbial function through sediment-hosted aquifers and enrichment of novel symbionts in the deep terrestrial subsurface.</title>
        <authorList>
            <person name="Probst A.J."/>
            <person name="Ladd B."/>
            <person name="Jarett J.K."/>
            <person name="Geller-Mcgrath D.E."/>
            <person name="Sieber C.M.K."/>
            <person name="Emerson J.B."/>
            <person name="Anantharaman K."/>
            <person name="Thomas B.C."/>
            <person name="Malmstrom R."/>
            <person name="Stieglmeier M."/>
            <person name="Klingl A."/>
            <person name="Woyke T."/>
            <person name="Ryan C.M."/>
            <person name="Banfield J.F."/>
        </authorList>
    </citation>
    <scope>NUCLEOTIDE SEQUENCE</scope>
    <source>
        <strain evidence="12">CG_4_8_14_3_um_filter_34_18</strain>
    </source>
</reference>
<dbReference type="Proteomes" id="UP000230646">
    <property type="component" value="Unassembled WGS sequence"/>
</dbReference>
<keyword evidence="4 11" id="KW-0240">DNA-directed RNA polymerase</keyword>
<evidence type="ECO:0000256" key="4">
    <source>
        <dbReference type="ARBA" id="ARBA00022478"/>
    </source>
</evidence>
<evidence type="ECO:0000313" key="16">
    <source>
        <dbReference type="Proteomes" id="UP000228560"/>
    </source>
</evidence>
<evidence type="ECO:0000313" key="17">
    <source>
        <dbReference type="Proteomes" id="UP000230646"/>
    </source>
</evidence>
<evidence type="ECO:0000256" key="2">
    <source>
        <dbReference type="ARBA" id="ARBA00012418"/>
    </source>
</evidence>
<evidence type="ECO:0000256" key="10">
    <source>
        <dbReference type="ARBA" id="ARBA00048552"/>
    </source>
</evidence>
<evidence type="ECO:0000313" key="15">
    <source>
        <dbReference type="Proteomes" id="UP000182763"/>
    </source>
</evidence>
<evidence type="ECO:0000256" key="1">
    <source>
        <dbReference type="ARBA" id="ARBA00006711"/>
    </source>
</evidence>
<comment type="caution">
    <text evidence="11">The sequence shown here is derived from an EMBL/GenBank/DDBJ whole genome shotgun (WGS) entry which is preliminary data.</text>
</comment>
<comment type="similarity">
    <text evidence="1">Belongs to the RNA polymerase subunit omega family.</text>
</comment>
<dbReference type="RefSeq" id="WP_406606711.1">
    <property type="nucleotide sequence ID" value="NZ_PFKO01000024.1"/>
</dbReference>
<accession>A0A2M7KAZ3</accession>
<dbReference type="STRING" id="1805029.AUK42_03240"/>
<gene>
    <name evidence="12" type="primary">rpoZ</name>
    <name evidence="11" type="ORF">AUK42_03240</name>
    <name evidence="14" type="ORF">CO097_07300</name>
    <name evidence="13" type="ORF">COZ07_00795</name>
    <name evidence="12" type="ORF">COZ58_00480</name>
</gene>
<dbReference type="SMART" id="SM01409">
    <property type="entry name" value="RNA_pol_Rpb6"/>
    <property type="match status" value="1"/>
</dbReference>
<reference evidence="11 15" key="1">
    <citation type="journal article" date="2016" name="Environ. Microbiol.">
        <title>Genomic resolution of a cold subsurface aquifer community provides metabolic insights for novel microbes adapted to high CO concentrations.</title>
        <authorList>
            <person name="Probst A.J."/>
            <person name="Castelle C.J."/>
            <person name="Singh A."/>
            <person name="Brown C.T."/>
            <person name="Anantharaman K."/>
            <person name="Sharon I."/>
            <person name="Hug L.A."/>
            <person name="Burstein D."/>
            <person name="Emerson J.B."/>
            <person name="Thomas B.C."/>
            <person name="Banfield J.F."/>
        </authorList>
    </citation>
    <scope>NUCLEOTIDE SEQUENCE [LARGE SCALE GENOMIC DNA]</scope>
    <source>
        <strain evidence="11">CG2_30_33_13</strain>
    </source>
</reference>
<dbReference type="PANTHER" id="PTHR34476">
    <property type="entry name" value="DNA-DIRECTED RNA POLYMERASE SUBUNIT OMEGA"/>
    <property type="match status" value="1"/>
</dbReference>
<evidence type="ECO:0000256" key="8">
    <source>
        <dbReference type="ARBA" id="ARBA00029924"/>
    </source>
</evidence>
<evidence type="ECO:0000313" key="11">
    <source>
        <dbReference type="EMBL" id="OIP71682.1"/>
    </source>
</evidence>
<organism evidence="11 15">
    <name type="scientific">Candidatus Infernicultor aquiphilus</name>
    <dbReference type="NCBI Taxonomy" id="1805029"/>
    <lineage>
        <taxon>Bacteria</taxon>
        <taxon>Pseudomonadati</taxon>
        <taxon>Atribacterota</taxon>
        <taxon>Candidatus Phoenicimicrobiia</taxon>
        <taxon>Candidatus Pheonicimicrobiales</taxon>
        <taxon>Candidatus Phoenicimicrobiaceae</taxon>
        <taxon>Candidatus Infernicultor</taxon>
    </lineage>
</organism>
<evidence type="ECO:0000313" key="14">
    <source>
        <dbReference type="EMBL" id="PJB55705.1"/>
    </source>
</evidence>
<reference evidence="16 17" key="2">
    <citation type="submission" date="2017-09" db="EMBL/GenBank/DDBJ databases">
        <title>Depth-based differentiation of microbial function through sediment-hosted aquifers and enrichment of novel symbionts in the deep terrestrial subsurface.</title>
        <authorList>
            <person name="Probst A.J."/>
            <person name="Ladd B."/>
            <person name="Jarett J.K."/>
            <person name="Geller-Mcgrath D.E."/>
            <person name="Sieber C.M."/>
            <person name="Emerson J.B."/>
            <person name="Anantharaman K."/>
            <person name="Thomas B.C."/>
            <person name="Malmstrom R."/>
            <person name="Stieglmeier M."/>
            <person name="Klingl A."/>
            <person name="Woyke T."/>
            <person name="Ryan C.M."/>
            <person name="Banfield J.F."/>
        </authorList>
    </citation>
    <scope>NUCLEOTIDE SEQUENCE [LARGE SCALE GENOMIC DNA]</scope>
    <source>
        <strain evidence="13">CG_4_10_14_3_um_filter_34_13</strain>
        <strain evidence="14">CG_4_9_14_3_um_filter_33_16</strain>
    </source>
</reference>
<dbReference type="EMBL" id="PFKO01000024">
    <property type="protein sequence ID" value="PIY33819.1"/>
    <property type="molecule type" value="Genomic_DNA"/>
</dbReference>
<protein>
    <recommendedName>
        <fullName evidence="3">DNA-directed RNA polymerase subunit omega</fullName>
        <ecNumber evidence="2">2.7.7.6</ecNumber>
    </recommendedName>
    <alternativeName>
        <fullName evidence="9">RNA polymerase omega subunit</fullName>
    </alternativeName>
    <alternativeName>
        <fullName evidence="8">Transcriptase subunit omega</fullName>
    </alternativeName>
</protein>
<dbReference type="Proteomes" id="UP000182763">
    <property type="component" value="Unassembled WGS sequence"/>
</dbReference>
<evidence type="ECO:0000256" key="5">
    <source>
        <dbReference type="ARBA" id="ARBA00022679"/>
    </source>
</evidence>
<evidence type="ECO:0000256" key="9">
    <source>
        <dbReference type="ARBA" id="ARBA00030998"/>
    </source>
</evidence>
<dbReference type="AlphaFoldDB" id="A0A1J5GQ38"/>
<dbReference type="Proteomes" id="UP000228560">
    <property type="component" value="Unassembled WGS sequence"/>
</dbReference>
<dbReference type="InterPro" id="IPR036161">
    <property type="entry name" value="RPB6/omega-like_sf"/>
</dbReference>
<dbReference type="EC" id="2.7.7.6" evidence="2"/>
<dbReference type="EMBL" id="PFTV01000186">
    <property type="protein sequence ID" value="PJB55705.1"/>
    <property type="molecule type" value="Genomic_DNA"/>
</dbReference>
<evidence type="ECO:0000313" key="12">
    <source>
        <dbReference type="EMBL" id="PIX35298.1"/>
    </source>
</evidence>
<sequence>MEENKYLLTMMIAKRAKQLQSGSKPLLISKHKQPILIALEEIKAGKVYLKEVQESQKSEEKIRENIIKDME</sequence>
<dbReference type="Pfam" id="PF01192">
    <property type="entry name" value="RNA_pol_Rpb6"/>
    <property type="match status" value="1"/>
</dbReference>
<accession>A0A2M7PT85</accession>
<keyword evidence="5" id="KW-0808">Transferase</keyword>
<dbReference type="NCBIfam" id="TIGR00690">
    <property type="entry name" value="rpoZ"/>
    <property type="match status" value="1"/>
</dbReference>
<proteinExistence type="inferred from homology"/>
<evidence type="ECO:0000256" key="7">
    <source>
        <dbReference type="ARBA" id="ARBA00023163"/>
    </source>
</evidence>
<keyword evidence="7" id="KW-0804">Transcription</keyword>
<dbReference type="EMBL" id="MNYY01000061">
    <property type="protein sequence ID" value="OIP71682.1"/>
    <property type="molecule type" value="Genomic_DNA"/>
</dbReference>
<dbReference type="SUPFAM" id="SSF63562">
    <property type="entry name" value="RPB6/omega subunit-like"/>
    <property type="match status" value="1"/>
</dbReference>
<comment type="catalytic activity">
    <reaction evidence="10">
        <text>RNA(n) + a ribonucleoside 5'-triphosphate = RNA(n+1) + diphosphate</text>
        <dbReference type="Rhea" id="RHEA:21248"/>
        <dbReference type="Rhea" id="RHEA-COMP:14527"/>
        <dbReference type="Rhea" id="RHEA-COMP:17342"/>
        <dbReference type="ChEBI" id="CHEBI:33019"/>
        <dbReference type="ChEBI" id="CHEBI:61557"/>
        <dbReference type="ChEBI" id="CHEBI:140395"/>
        <dbReference type="EC" id="2.7.7.6"/>
    </reaction>
</comment>
<evidence type="ECO:0000256" key="3">
    <source>
        <dbReference type="ARBA" id="ARBA00013725"/>
    </source>
</evidence>
<name>A0A1J5GQ38_9BACT</name>
<dbReference type="InterPro" id="IPR003716">
    <property type="entry name" value="DNA-dir_RNA_pol_omega"/>
</dbReference>
<dbReference type="GO" id="GO:0006351">
    <property type="term" value="P:DNA-templated transcription"/>
    <property type="evidence" value="ECO:0007669"/>
    <property type="project" value="InterPro"/>
</dbReference>